<feature type="region of interest" description="Disordered" evidence="1">
    <location>
        <begin position="18"/>
        <end position="72"/>
    </location>
</feature>
<sequence>YQNAHKIAEIRPRIKDEAHWPNWPGRPTHSLGRPTRARPTMAQPSRPTRGLAARPTNRQDQASNVSKGRKCTKSRIHHVNNLREEQNGQCKADTWSPDLLQGRPTYPRRNFSHATTVLTANRHEDARSSCWSAKAVDRVVARPRARSADLPPRSADH</sequence>
<evidence type="ECO:0000256" key="1">
    <source>
        <dbReference type="SAM" id="MobiDB-lite"/>
    </source>
</evidence>
<organism evidence="2 3">
    <name type="scientific">Paspalum notatum var. saurae</name>
    <dbReference type="NCBI Taxonomy" id="547442"/>
    <lineage>
        <taxon>Eukaryota</taxon>
        <taxon>Viridiplantae</taxon>
        <taxon>Streptophyta</taxon>
        <taxon>Embryophyta</taxon>
        <taxon>Tracheophyta</taxon>
        <taxon>Spermatophyta</taxon>
        <taxon>Magnoliopsida</taxon>
        <taxon>Liliopsida</taxon>
        <taxon>Poales</taxon>
        <taxon>Poaceae</taxon>
        <taxon>PACMAD clade</taxon>
        <taxon>Panicoideae</taxon>
        <taxon>Andropogonodae</taxon>
        <taxon>Paspaleae</taxon>
        <taxon>Paspalinae</taxon>
        <taxon>Paspalum</taxon>
    </lineage>
</organism>
<gene>
    <name evidence="2" type="ORF">U9M48_013686</name>
</gene>
<accession>A0AAQ3T2P8</accession>
<feature type="compositionally biased region" description="Polar residues" evidence="1">
    <location>
        <begin position="56"/>
        <end position="66"/>
    </location>
</feature>
<keyword evidence="3" id="KW-1185">Reference proteome</keyword>
<dbReference type="EMBL" id="CP144747">
    <property type="protein sequence ID" value="WVZ64119.1"/>
    <property type="molecule type" value="Genomic_DNA"/>
</dbReference>
<proteinExistence type="predicted"/>
<name>A0AAQ3T2P8_PASNO</name>
<dbReference type="Proteomes" id="UP001341281">
    <property type="component" value="Chromosome 03"/>
</dbReference>
<evidence type="ECO:0000313" key="2">
    <source>
        <dbReference type="EMBL" id="WVZ64119.1"/>
    </source>
</evidence>
<reference evidence="2 3" key="1">
    <citation type="submission" date="2024-02" db="EMBL/GenBank/DDBJ databases">
        <title>High-quality chromosome-scale genome assembly of Pensacola bahiagrass (Paspalum notatum Flugge var. saurae).</title>
        <authorList>
            <person name="Vega J.M."/>
            <person name="Podio M."/>
            <person name="Orjuela J."/>
            <person name="Siena L.A."/>
            <person name="Pessino S.C."/>
            <person name="Combes M.C."/>
            <person name="Mariac C."/>
            <person name="Albertini E."/>
            <person name="Pupilli F."/>
            <person name="Ortiz J.P.A."/>
            <person name="Leblanc O."/>
        </authorList>
    </citation>
    <scope>NUCLEOTIDE SEQUENCE [LARGE SCALE GENOMIC DNA]</scope>
    <source>
        <strain evidence="2">R1</strain>
        <tissue evidence="2">Leaf</tissue>
    </source>
</reference>
<evidence type="ECO:0000313" key="3">
    <source>
        <dbReference type="Proteomes" id="UP001341281"/>
    </source>
</evidence>
<feature type="non-terminal residue" evidence="2">
    <location>
        <position position="1"/>
    </location>
</feature>
<dbReference type="AlphaFoldDB" id="A0AAQ3T2P8"/>
<protein>
    <submittedName>
        <fullName evidence="2">Uncharacterized protein</fullName>
    </submittedName>
</protein>